<dbReference type="Proteomes" id="UP000533482">
    <property type="component" value="Unassembled WGS sequence"/>
</dbReference>
<dbReference type="SUPFAM" id="SSF103515">
    <property type="entry name" value="Autotransporter"/>
    <property type="match status" value="1"/>
</dbReference>
<reference evidence="1 2" key="1">
    <citation type="submission" date="2019-09" db="EMBL/GenBank/DDBJ databases">
        <authorList>
            <consortium name="NARMS: The National Antimicrobial Resistance Monitoring System"/>
        </authorList>
    </citation>
    <scope>NUCLEOTIDE SEQUENCE [LARGE SCALE GENOMIC DNA]</scope>
    <source>
        <strain evidence="1 2">FSIS11923834</strain>
    </source>
</reference>
<dbReference type="Pfam" id="PF18883">
    <property type="entry name" value="AC_1"/>
    <property type="match status" value="1"/>
</dbReference>
<sequence length="480" mass="50766">GATWNIPDNATVQSVVDDLSHAGQIHFTSTRTGKFVPATLKVKNLNGQNGTISLRVRPDMAQNNADRLVIDGGRATGKTILNLVNAGNSASGLATSGKGIQVVEAINGATTEEGAFVQGNRLQAGAFNYSLNRDSDESWYLRSENAYRAEVPLYASMLTQAMDYDRIVAGSRSHQTGVNGENNSVRLSIQGGHLGHDNNGGIARGATPESSGSYGFVRLEGDLMRTEVAGMSVTAGVYGAAGHSSVDVKDDDGSRAGTVRDDAGSLGGYLNLIHNASGLWADIVALGTRHSMKASTDNNDFRARGWGWLGSLETGLPFSITDNLMLEPQLQYTWQGLSLDDGKDNAGYVKFGHGSAQHVRAGFRLGSHNDMTFSEGTSSRAPLRDSAKHSVSELPVNWWVQPSVIRTFSSRGDMRVGTSTAGSGMTFSPSQNGTSLDLQAGLEARVRENITLGVQAGYAHSVSGSSAEGYNGQATLNVTF</sequence>
<proteinExistence type="predicted"/>
<protein>
    <submittedName>
        <fullName evidence="1">Autotransporter adhesin Ag43</fullName>
    </submittedName>
</protein>
<evidence type="ECO:0000313" key="1">
    <source>
        <dbReference type="EMBL" id="EFE8676606.1"/>
    </source>
</evidence>
<dbReference type="PROSITE" id="PS51208">
    <property type="entry name" value="AUTOTRANSPORTER"/>
    <property type="match status" value="1"/>
</dbReference>
<dbReference type="Pfam" id="PF03797">
    <property type="entry name" value="Autotransporter"/>
    <property type="match status" value="1"/>
</dbReference>
<comment type="caution">
    <text evidence="1">The sequence shown here is derived from an EMBL/GenBank/DDBJ whole genome shotgun (WGS) entry which is preliminary data.</text>
</comment>
<dbReference type="CDD" id="cd01344">
    <property type="entry name" value="PL2_Passenger_AT"/>
    <property type="match status" value="1"/>
</dbReference>
<dbReference type="InterPro" id="IPR036709">
    <property type="entry name" value="Autotransporte_beta_dom_sf"/>
</dbReference>
<dbReference type="InterPro" id="IPR043990">
    <property type="entry name" value="AC_1"/>
</dbReference>
<dbReference type="EMBL" id="AASOHJ010000115">
    <property type="protein sequence ID" value="EFE8676606.1"/>
    <property type="molecule type" value="Genomic_DNA"/>
</dbReference>
<dbReference type="Gene3D" id="2.160.20.20">
    <property type="match status" value="1"/>
</dbReference>
<dbReference type="SUPFAM" id="SSF51126">
    <property type="entry name" value="Pectin lyase-like"/>
    <property type="match status" value="1"/>
</dbReference>
<dbReference type="AlphaFoldDB" id="A0A8S7N1V9"/>
<name>A0A8S7N1V9_ECOLX</name>
<dbReference type="Gene3D" id="2.40.128.130">
    <property type="entry name" value="Autotransporter beta-domain"/>
    <property type="match status" value="1"/>
</dbReference>
<feature type="non-terminal residue" evidence="1">
    <location>
        <position position="1"/>
    </location>
</feature>
<dbReference type="SMART" id="SM00869">
    <property type="entry name" value="Autotransporter"/>
    <property type="match status" value="1"/>
</dbReference>
<dbReference type="InterPro" id="IPR005546">
    <property type="entry name" value="Autotransporte_beta"/>
</dbReference>
<accession>A0A8S7N1V9</accession>
<dbReference type="InterPro" id="IPR011050">
    <property type="entry name" value="Pectin_lyase_fold/virulence"/>
</dbReference>
<organism evidence="1 2">
    <name type="scientific">Escherichia coli</name>
    <dbReference type="NCBI Taxonomy" id="562"/>
    <lineage>
        <taxon>Bacteria</taxon>
        <taxon>Pseudomonadati</taxon>
        <taxon>Pseudomonadota</taxon>
        <taxon>Gammaproteobacteria</taxon>
        <taxon>Enterobacterales</taxon>
        <taxon>Enterobacteriaceae</taxon>
        <taxon>Escherichia</taxon>
    </lineage>
</organism>
<evidence type="ECO:0000313" key="2">
    <source>
        <dbReference type="Proteomes" id="UP000533482"/>
    </source>
</evidence>
<gene>
    <name evidence="1" type="primary">ag43</name>
    <name evidence="1" type="ORF">F7N46_26750</name>
</gene>
<dbReference type="InterPro" id="IPR012332">
    <property type="entry name" value="Autotransporter_pectin_lyase_C"/>
</dbReference>
<dbReference type="FunFam" id="2.40.128.130:FF:000001">
    <property type="entry name" value="Antigen 43 AG43"/>
    <property type="match status" value="1"/>
</dbReference>